<dbReference type="NCBIfam" id="NF010675">
    <property type="entry name" value="PRK14072.1"/>
    <property type="match status" value="1"/>
</dbReference>
<dbReference type="Pfam" id="PF00365">
    <property type="entry name" value="PFK"/>
    <property type="match status" value="1"/>
</dbReference>
<evidence type="ECO:0000256" key="4">
    <source>
        <dbReference type="ARBA" id="ARBA00022777"/>
    </source>
</evidence>
<protein>
    <submittedName>
        <fullName evidence="8">6-phosphofructokinase 1</fullName>
        <ecNumber evidence="8">2.7.1.11</ecNumber>
    </submittedName>
</protein>
<dbReference type="SUPFAM" id="SSF53784">
    <property type="entry name" value="Phosphofructokinase"/>
    <property type="match status" value="1"/>
</dbReference>
<dbReference type="PRINTS" id="PR00476">
    <property type="entry name" value="PHFRCTKINASE"/>
</dbReference>
<name>A0A9X0YNS8_9BACI</name>
<gene>
    <name evidence="8" type="ORF">J2Z64_000190</name>
</gene>
<dbReference type="EMBL" id="JAGGMB010000001">
    <property type="protein sequence ID" value="MBP2075979.1"/>
    <property type="molecule type" value="Genomic_DNA"/>
</dbReference>
<dbReference type="EC" id="2.7.1.11" evidence="8"/>
<dbReference type="GO" id="GO:0046872">
    <property type="term" value="F:metal ion binding"/>
    <property type="evidence" value="ECO:0007669"/>
    <property type="project" value="UniProtKB-KW"/>
</dbReference>
<dbReference type="RefSeq" id="WP_149474932.1">
    <property type="nucleotide sequence ID" value="NZ_JAGGMB010000001.1"/>
</dbReference>
<feature type="domain" description="Phosphofructokinase" evidence="7">
    <location>
        <begin position="2"/>
        <end position="303"/>
    </location>
</feature>
<organism evidence="8 9">
    <name type="scientific">Oceanobacillus polygoni</name>
    <dbReference type="NCBI Taxonomy" id="1235259"/>
    <lineage>
        <taxon>Bacteria</taxon>
        <taxon>Bacillati</taxon>
        <taxon>Bacillota</taxon>
        <taxon>Bacilli</taxon>
        <taxon>Bacillales</taxon>
        <taxon>Bacillaceae</taxon>
        <taxon>Oceanobacillus</taxon>
    </lineage>
</organism>
<keyword evidence="5" id="KW-0460">Magnesium</keyword>
<evidence type="ECO:0000313" key="8">
    <source>
        <dbReference type="EMBL" id="MBP2075979.1"/>
    </source>
</evidence>
<dbReference type="Gene3D" id="3.40.50.450">
    <property type="match status" value="1"/>
</dbReference>
<dbReference type="Gene3D" id="3.40.50.460">
    <property type="entry name" value="Phosphofructokinase domain"/>
    <property type="match status" value="1"/>
</dbReference>
<dbReference type="OrthoDB" id="9802503at2"/>
<dbReference type="GO" id="GO:0003872">
    <property type="term" value="F:6-phosphofructokinase activity"/>
    <property type="evidence" value="ECO:0007669"/>
    <property type="project" value="UniProtKB-EC"/>
</dbReference>
<dbReference type="InterPro" id="IPR035966">
    <property type="entry name" value="PKF_sf"/>
</dbReference>
<comment type="similarity">
    <text evidence="6">Belongs to the phosphofructokinase type A (PFKA) family.</text>
</comment>
<proteinExistence type="inferred from homology"/>
<evidence type="ECO:0000256" key="5">
    <source>
        <dbReference type="ARBA" id="ARBA00022842"/>
    </source>
</evidence>
<dbReference type="GO" id="GO:0006002">
    <property type="term" value="P:fructose 6-phosphate metabolic process"/>
    <property type="evidence" value="ECO:0007669"/>
    <property type="project" value="InterPro"/>
</dbReference>
<dbReference type="AlphaFoldDB" id="A0A9X0YNS8"/>
<dbReference type="InterPro" id="IPR022953">
    <property type="entry name" value="ATP_PFK"/>
</dbReference>
<sequence>MNILVAQSGGPTPVINATLYGVVMEALVSSGINKIYGSINGMEGILNNELIDLNGLASELNAIKHQPGAFLSGSRYQLTEEELQTIVTRLDELNVDVLFYIGGNGSAVTITKIYEICKNRKLDIQCIFIPKTIDNDIEGTDHTPGFISAAISLDRILTGIEIDFQSFRSRNQIEIVEVMGGNSGWLMAAGAARKRDFPVLAYLSEKEWEMEKILEDVEKAIKSNQSIILLVPDHMNIHHLKSEINQNNPRNKYNGGISYKIANEIQQHIAIKTNITIPNSIYTCSVGAQLDLEEAELIGKEAITIALAGETGKMVGMERVNYTPYEIKIKSVPLSHIYGKERGLPSHFWDDANQLPTLAFREYMQPFIDLKSSFNLIDVKDLLQLK</sequence>
<evidence type="ECO:0000259" key="7">
    <source>
        <dbReference type="Pfam" id="PF00365"/>
    </source>
</evidence>
<keyword evidence="2 8" id="KW-0808">Transferase</keyword>
<evidence type="ECO:0000256" key="2">
    <source>
        <dbReference type="ARBA" id="ARBA00022679"/>
    </source>
</evidence>
<evidence type="ECO:0000256" key="6">
    <source>
        <dbReference type="ARBA" id="ARBA00038478"/>
    </source>
</evidence>
<evidence type="ECO:0000256" key="3">
    <source>
        <dbReference type="ARBA" id="ARBA00022723"/>
    </source>
</evidence>
<dbReference type="InterPro" id="IPR050929">
    <property type="entry name" value="PFKA"/>
</dbReference>
<dbReference type="PIRSF" id="PIRSF036483">
    <property type="entry name" value="PFK_XF0274"/>
    <property type="match status" value="1"/>
</dbReference>
<dbReference type="PANTHER" id="PTHR45770">
    <property type="entry name" value="ATP-DEPENDENT 6-PHOSPHOFRUCTOKINASE 1"/>
    <property type="match status" value="1"/>
</dbReference>
<dbReference type="InterPro" id="IPR000023">
    <property type="entry name" value="Phosphofructokinase_dom"/>
</dbReference>
<accession>A0A9X0YNS8</accession>
<reference evidence="8" key="1">
    <citation type="submission" date="2021-03" db="EMBL/GenBank/DDBJ databases">
        <title>Genomic Encyclopedia of Type Strains, Phase IV (KMG-IV): sequencing the most valuable type-strain genomes for metagenomic binning, comparative biology and taxonomic classification.</title>
        <authorList>
            <person name="Goeker M."/>
        </authorList>
    </citation>
    <scope>NUCLEOTIDE SEQUENCE</scope>
    <source>
        <strain evidence="8">DSM 107338</strain>
    </source>
</reference>
<evidence type="ECO:0000256" key="1">
    <source>
        <dbReference type="ARBA" id="ARBA00001946"/>
    </source>
</evidence>
<evidence type="ECO:0000313" key="9">
    <source>
        <dbReference type="Proteomes" id="UP001138793"/>
    </source>
</evidence>
<keyword evidence="9" id="KW-1185">Reference proteome</keyword>
<keyword evidence="4" id="KW-0418">Kinase</keyword>
<comment type="cofactor">
    <cofactor evidence="1">
        <name>Mg(2+)</name>
        <dbReference type="ChEBI" id="CHEBI:18420"/>
    </cofactor>
</comment>
<comment type="caution">
    <text evidence="8">The sequence shown here is derived from an EMBL/GenBank/DDBJ whole genome shotgun (WGS) entry which is preliminary data.</text>
</comment>
<keyword evidence="3" id="KW-0479">Metal-binding</keyword>
<dbReference type="Proteomes" id="UP001138793">
    <property type="component" value="Unassembled WGS sequence"/>
</dbReference>